<evidence type="ECO:0000313" key="2">
    <source>
        <dbReference type="EMBL" id="OWF40303.1"/>
    </source>
</evidence>
<evidence type="ECO:0000313" key="3">
    <source>
        <dbReference type="Proteomes" id="UP000242188"/>
    </source>
</evidence>
<evidence type="ECO:0000256" key="1">
    <source>
        <dbReference type="SAM" id="SignalP"/>
    </source>
</evidence>
<feature type="chain" id="PRO_5012713262" evidence="1">
    <location>
        <begin position="20"/>
        <end position="112"/>
    </location>
</feature>
<dbReference type="OrthoDB" id="6040503at2759"/>
<feature type="signal peptide" evidence="1">
    <location>
        <begin position="1"/>
        <end position="19"/>
    </location>
</feature>
<name>A0A210PUZ4_MIZYE</name>
<reference evidence="2 3" key="1">
    <citation type="journal article" date="2017" name="Nat. Ecol. Evol.">
        <title>Scallop genome provides insights into evolution of bilaterian karyotype and development.</title>
        <authorList>
            <person name="Wang S."/>
            <person name="Zhang J."/>
            <person name="Jiao W."/>
            <person name="Li J."/>
            <person name="Xun X."/>
            <person name="Sun Y."/>
            <person name="Guo X."/>
            <person name="Huan P."/>
            <person name="Dong B."/>
            <person name="Zhang L."/>
            <person name="Hu X."/>
            <person name="Sun X."/>
            <person name="Wang J."/>
            <person name="Zhao C."/>
            <person name="Wang Y."/>
            <person name="Wang D."/>
            <person name="Huang X."/>
            <person name="Wang R."/>
            <person name="Lv J."/>
            <person name="Li Y."/>
            <person name="Zhang Z."/>
            <person name="Liu B."/>
            <person name="Lu W."/>
            <person name="Hui Y."/>
            <person name="Liang J."/>
            <person name="Zhou Z."/>
            <person name="Hou R."/>
            <person name="Li X."/>
            <person name="Liu Y."/>
            <person name="Li H."/>
            <person name="Ning X."/>
            <person name="Lin Y."/>
            <person name="Zhao L."/>
            <person name="Xing Q."/>
            <person name="Dou J."/>
            <person name="Li Y."/>
            <person name="Mao J."/>
            <person name="Guo H."/>
            <person name="Dou H."/>
            <person name="Li T."/>
            <person name="Mu C."/>
            <person name="Jiang W."/>
            <person name="Fu Q."/>
            <person name="Fu X."/>
            <person name="Miao Y."/>
            <person name="Liu J."/>
            <person name="Yu Q."/>
            <person name="Li R."/>
            <person name="Liao H."/>
            <person name="Li X."/>
            <person name="Kong Y."/>
            <person name="Jiang Z."/>
            <person name="Chourrout D."/>
            <person name="Li R."/>
            <person name="Bao Z."/>
        </authorList>
    </citation>
    <scope>NUCLEOTIDE SEQUENCE [LARGE SCALE GENOMIC DNA]</scope>
    <source>
        <strain evidence="2 3">PY_sf001</strain>
    </source>
</reference>
<comment type="caution">
    <text evidence="2">The sequence shown here is derived from an EMBL/GenBank/DDBJ whole genome shotgun (WGS) entry which is preliminary data.</text>
</comment>
<accession>A0A210PUZ4</accession>
<proteinExistence type="predicted"/>
<dbReference type="AlphaFoldDB" id="A0A210PUZ4"/>
<dbReference type="EMBL" id="NEDP02005475">
    <property type="protein sequence ID" value="OWF40303.1"/>
    <property type="molecule type" value="Genomic_DNA"/>
</dbReference>
<protein>
    <submittedName>
        <fullName evidence="2">Uncharacterized protein</fullName>
    </submittedName>
</protein>
<dbReference type="Proteomes" id="UP000242188">
    <property type="component" value="Unassembled WGS sequence"/>
</dbReference>
<gene>
    <name evidence="2" type="ORF">KP79_PYT21657</name>
</gene>
<organism evidence="2 3">
    <name type="scientific">Mizuhopecten yessoensis</name>
    <name type="common">Japanese scallop</name>
    <name type="synonym">Patinopecten yessoensis</name>
    <dbReference type="NCBI Taxonomy" id="6573"/>
    <lineage>
        <taxon>Eukaryota</taxon>
        <taxon>Metazoa</taxon>
        <taxon>Spiralia</taxon>
        <taxon>Lophotrochozoa</taxon>
        <taxon>Mollusca</taxon>
        <taxon>Bivalvia</taxon>
        <taxon>Autobranchia</taxon>
        <taxon>Pteriomorphia</taxon>
        <taxon>Pectinida</taxon>
        <taxon>Pectinoidea</taxon>
        <taxon>Pectinidae</taxon>
        <taxon>Mizuhopecten</taxon>
    </lineage>
</organism>
<sequence>MTNMLRLLCVLALTTCATAQFFSHLGDHEHSELGSFSFFYDPKSHYIVGRTTHNCYFMSLGANEQHDVHTNTGLETSELYKLTKKHVAVIGVVICVPVSMLPQGNVIHLRKH</sequence>
<keyword evidence="3" id="KW-1185">Reference proteome</keyword>
<keyword evidence="1" id="KW-0732">Signal</keyword>